<keyword evidence="2" id="KW-1185">Reference proteome</keyword>
<evidence type="ECO:0000313" key="2">
    <source>
        <dbReference type="Proteomes" id="UP000005239"/>
    </source>
</evidence>
<dbReference type="AlphaFoldDB" id="A0A2A6CYX2"/>
<gene>
    <name evidence="1" type="primary">WBGene00277185</name>
</gene>
<dbReference type="Pfam" id="PF00755">
    <property type="entry name" value="Carn_acyltransf"/>
    <property type="match status" value="1"/>
</dbReference>
<name>A0A2A6CYX2_PRIPA</name>
<proteinExistence type="predicted"/>
<reference evidence="2" key="1">
    <citation type="journal article" date="2008" name="Nat. Genet.">
        <title>The Pristionchus pacificus genome provides a unique perspective on nematode lifestyle and parasitism.</title>
        <authorList>
            <person name="Dieterich C."/>
            <person name="Clifton S.W."/>
            <person name="Schuster L.N."/>
            <person name="Chinwalla A."/>
            <person name="Delehaunty K."/>
            <person name="Dinkelacker I."/>
            <person name="Fulton L."/>
            <person name="Fulton R."/>
            <person name="Godfrey J."/>
            <person name="Minx P."/>
            <person name="Mitreva M."/>
            <person name="Roeseler W."/>
            <person name="Tian H."/>
            <person name="Witte H."/>
            <person name="Yang S.P."/>
            <person name="Wilson R.K."/>
            <person name="Sommer R.J."/>
        </authorList>
    </citation>
    <scope>NUCLEOTIDE SEQUENCE [LARGE SCALE GENOMIC DNA]</scope>
    <source>
        <strain evidence="2">PS312</strain>
    </source>
</reference>
<dbReference type="Gene3D" id="3.30.559.70">
    <property type="entry name" value="Choline/Carnitine o-acyltransferase, domain 2"/>
    <property type="match status" value="1"/>
</dbReference>
<accession>A0A2A6CYX2</accession>
<accession>A0A8R1URE8</accession>
<sequence length="109" mass="12493">MLSESLSWFGAVSFNAVPLDMSQCLFNGSRIPKKGVVYNDASQKHFVAMRKGRFYVVRLFADNGPLRCFPPSISHLWSGLPHQLLHHLLPRRSLPFPIPFPIMASLWWK</sequence>
<reference evidence="1" key="2">
    <citation type="submission" date="2022-06" db="UniProtKB">
        <authorList>
            <consortium name="EnsemblMetazoa"/>
        </authorList>
    </citation>
    <scope>IDENTIFICATION</scope>
    <source>
        <strain evidence="1">PS312</strain>
    </source>
</reference>
<dbReference type="InterPro" id="IPR039551">
    <property type="entry name" value="Cho/carn_acyl_trans"/>
</dbReference>
<organism evidence="1 2">
    <name type="scientific">Pristionchus pacificus</name>
    <name type="common">Parasitic nematode worm</name>
    <dbReference type="NCBI Taxonomy" id="54126"/>
    <lineage>
        <taxon>Eukaryota</taxon>
        <taxon>Metazoa</taxon>
        <taxon>Ecdysozoa</taxon>
        <taxon>Nematoda</taxon>
        <taxon>Chromadorea</taxon>
        <taxon>Rhabditida</taxon>
        <taxon>Rhabditina</taxon>
        <taxon>Diplogasteromorpha</taxon>
        <taxon>Diplogasteroidea</taxon>
        <taxon>Neodiplogasteridae</taxon>
        <taxon>Pristionchus</taxon>
    </lineage>
</organism>
<dbReference type="SUPFAM" id="SSF52777">
    <property type="entry name" value="CoA-dependent acyltransferases"/>
    <property type="match status" value="1"/>
</dbReference>
<evidence type="ECO:0000313" key="1">
    <source>
        <dbReference type="EnsemblMetazoa" id="PPA38816.1"/>
    </source>
</evidence>
<dbReference type="EnsemblMetazoa" id="PPA38816.1">
    <property type="protein sequence ID" value="PPA38816.1"/>
    <property type="gene ID" value="WBGene00277185"/>
</dbReference>
<dbReference type="InterPro" id="IPR042231">
    <property type="entry name" value="Cho/carn_acyl_trans_2"/>
</dbReference>
<dbReference type="Proteomes" id="UP000005239">
    <property type="component" value="Unassembled WGS sequence"/>
</dbReference>
<dbReference type="OrthoDB" id="240216at2759"/>
<protein>
    <submittedName>
        <fullName evidence="1">Carn_acyltransf domain-containing protein</fullName>
    </submittedName>
</protein>